<dbReference type="PANTHER" id="PTHR43570:SF23">
    <property type="entry name" value="ALDEHYDE DEHYDROGENASE"/>
    <property type="match status" value="1"/>
</dbReference>
<proteinExistence type="inferred from homology"/>
<organism evidence="6 7">
    <name type="scientific">Psophocarpus tetragonolobus</name>
    <name type="common">Winged bean</name>
    <name type="synonym">Dolichos tetragonolobus</name>
    <dbReference type="NCBI Taxonomy" id="3891"/>
    <lineage>
        <taxon>Eukaryota</taxon>
        <taxon>Viridiplantae</taxon>
        <taxon>Streptophyta</taxon>
        <taxon>Embryophyta</taxon>
        <taxon>Tracheophyta</taxon>
        <taxon>Spermatophyta</taxon>
        <taxon>Magnoliopsida</taxon>
        <taxon>eudicotyledons</taxon>
        <taxon>Gunneridae</taxon>
        <taxon>Pentapetalae</taxon>
        <taxon>rosids</taxon>
        <taxon>fabids</taxon>
        <taxon>Fabales</taxon>
        <taxon>Fabaceae</taxon>
        <taxon>Papilionoideae</taxon>
        <taxon>50 kb inversion clade</taxon>
        <taxon>NPAAA clade</taxon>
        <taxon>indigoferoid/millettioid clade</taxon>
        <taxon>Phaseoleae</taxon>
        <taxon>Psophocarpus</taxon>
    </lineage>
</organism>
<dbReference type="SUPFAM" id="SSF53720">
    <property type="entry name" value="ALDH-like"/>
    <property type="match status" value="1"/>
</dbReference>
<dbReference type="Gene3D" id="3.40.605.10">
    <property type="entry name" value="Aldehyde Dehydrogenase, Chain A, domain 1"/>
    <property type="match status" value="2"/>
</dbReference>
<dbReference type="GO" id="GO:0005737">
    <property type="term" value="C:cytoplasm"/>
    <property type="evidence" value="ECO:0007669"/>
    <property type="project" value="TreeGrafter"/>
</dbReference>
<evidence type="ECO:0000256" key="4">
    <source>
        <dbReference type="RuleBase" id="RU003345"/>
    </source>
</evidence>
<feature type="domain" description="Aldehyde dehydrogenase" evidence="5">
    <location>
        <begin position="17"/>
        <end position="62"/>
    </location>
</feature>
<dbReference type="Gene3D" id="3.40.309.10">
    <property type="entry name" value="Aldehyde Dehydrogenase, Chain A, domain 2"/>
    <property type="match status" value="1"/>
</dbReference>
<evidence type="ECO:0000259" key="5">
    <source>
        <dbReference type="Pfam" id="PF00171"/>
    </source>
</evidence>
<evidence type="ECO:0000256" key="2">
    <source>
        <dbReference type="ARBA" id="ARBA00023002"/>
    </source>
</evidence>
<dbReference type="Proteomes" id="UP001386955">
    <property type="component" value="Unassembled WGS sequence"/>
</dbReference>
<dbReference type="InterPro" id="IPR016162">
    <property type="entry name" value="Ald_DH_N"/>
</dbReference>
<accession>A0AAN9SY08</accession>
<keyword evidence="7" id="KW-1185">Reference proteome</keyword>
<evidence type="ECO:0000256" key="1">
    <source>
        <dbReference type="ARBA" id="ARBA00009986"/>
    </source>
</evidence>
<reference evidence="6 7" key="1">
    <citation type="submission" date="2024-01" db="EMBL/GenBank/DDBJ databases">
        <title>The genomes of 5 underutilized Papilionoideae crops provide insights into root nodulation and disease resistanc.</title>
        <authorList>
            <person name="Jiang F."/>
        </authorList>
    </citation>
    <scope>NUCLEOTIDE SEQUENCE [LARGE SCALE GENOMIC DNA]</scope>
    <source>
        <strain evidence="6">DUOXIRENSHENG_FW03</strain>
        <tissue evidence="6">Leaves</tissue>
    </source>
</reference>
<dbReference type="Pfam" id="PF00171">
    <property type="entry name" value="Aldedh"/>
    <property type="match status" value="2"/>
</dbReference>
<gene>
    <name evidence="6" type="ORF">VNO78_01528</name>
</gene>
<dbReference type="InterPro" id="IPR012394">
    <property type="entry name" value="Aldehyde_DH_NAD(P)"/>
</dbReference>
<dbReference type="PANTHER" id="PTHR43570">
    <property type="entry name" value="ALDEHYDE DEHYDROGENASE"/>
    <property type="match status" value="1"/>
</dbReference>
<dbReference type="AlphaFoldDB" id="A0AAN9SY08"/>
<keyword evidence="2 4" id="KW-0560">Oxidoreductase</keyword>
<dbReference type="InterPro" id="IPR016163">
    <property type="entry name" value="Ald_DH_C"/>
</dbReference>
<feature type="active site" evidence="3">
    <location>
        <position position="97"/>
    </location>
</feature>
<dbReference type="EMBL" id="JAYMYS010000001">
    <property type="protein sequence ID" value="KAK7410601.1"/>
    <property type="molecule type" value="Genomic_DNA"/>
</dbReference>
<name>A0AAN9SY08_PSOTE</name>
<sequence>MTPEKVKTSIRTFPSSAEIVPEPLGVVLVISAWNYPILLSLDPVVGAIAAGNAVVLKPSEIALLQQKWDKIFYTGNGRVGKIVMTAAAKHLTPFGLELGGKSPVVVDSNNNLLVTARRIISGKWGLNNGQACISPDYVITTKEYAPKLVDALKTELEQFYGKNPLESEDLSRIVSSNHFARLSKLLNDDKVSGTIVYGGEKDEKKLRIAPTILLDVPQDSSIMGEEIFGPLLPVITVHKLEESIDVINSGEKPLAAYVFTNDKNFKEQFVKNVSSG</sequence>
<feature type="domain" description="Aldehyde dehydrogenase" evidence="5">
    <location>
        <begin position="66"/>
        <end position="276"/>
    </location>
</feature>
<dbReference type="InterPro" id="IPR016161">
    <property type="entry name" value="Ald_DH/histidinol_DH"/>
</dbReference>
<protein>
    <recommendedName>
        <fullName evidence="5">Aldehyde dehydrogenase domain-containing protein</fullName>
    </recommendedName>
</protein>
<evidence type="ECO:0000313" key="7">
    <source>
        <dbReference type="Proteomes" id="UP001386955"/>
    </source>
</evidence>
<dbReference type="FunFam" id="3.40.309.10:FF:000003">
    <property type="entry name" value="Aldehyde dehydrogenase"/>
    <property type="match status" value="1"/>
</dbReference>
<comment type="caution">
    <text evidence="6">The sequence shown here is derived from an EMBL/GenBank/DDBJ whole genome shotgun (WGS) entry which is preliminary data.</text>
</comment>
<evidence type="ECO:0000313" key="6">
    <source>
        <dbReference type="EMBL" id="KAK7410601.1"/>
    </source>
</evidence>
<comment type="similarity">
    <text evidence="1 4">Belongs to the aldehyde dehydrogenase family.</text>
</comment>
<evidence type="ECO:0000256" key="3">
    <source>
        <dbReference type="PROSITE-ProRule" id="PRU10007"/>
    </source>
</evidence>
<dbReference type="GO" id="GO:0004029">
    <property type="term" value="F:aldehyde dehydrogenase (NAD+) activity"/>
    <property type="evidence" value="ECO:0007669"/>
    <property type="project" value="TreeGrafter"/>
</dbReference>
<dbReference type="GO" id="GO:0006081">
    <property type="term" value="P:aldehyde metabolic process"/>
    <property type="evidence" value="ECO:0007669"/>
    <property type="project" value="InterPro"/>
</dbReference>
<dbReference type="InterPro" id="IPR029510">
    <property type="entry name" value="Ald_DH_CS_GLU"/>
</dbReference>
<dbReference type="PROSITE" id="PS00687">
    <property type="entry name" value="ALDEHYDE_DEHYDR_GLU"/>
    <property type="match status" value="1"/>
</dbReference>
<dbReference type="InterPro" id="IPR015590">
    <property type="entry name" value="Aldehyde_DH_dom"/>
</dbReference>